<gene>
    <name evidence="2" type="ORF">JOB18_036058</name>
</gene>
<feature type="region of interest" description="Disordered" evidence="1">
    <location>
        <begin position="28"/>
        <end position="60"/>
    </location>
</feature>
<keyword evidence="3" id="KW-1185">Reference proteome</keyword>
<organism evidence="2 3">
    <name type="scientific">Solea senegalensis</name>
    <name type="common">Senegalese sole</name>
    <dbReference type="NCBI Taxonomy" id="28829"/>
    <lineage>
        <taxon>Eukaryota</taxon>
        <taxon>Metazoa</taxon>
        <taxon>Chordata</taxon>
        <taxon>Craniata</taxon>
        <taxon>Vertebrata</taxon>
        <taxon>Euteleostomi</taxon>
        <taxon>Actinopterygii</taxon>
        <taxon>Neopterygii</taxon>
        <taxon>Teleostei</taxon>
        <taxon>Neoteleostei</taxon>
        <taxon>Acanthomorphata</taxon>
        <taxon>Carangaria</taxon>
        <taxon>Pleuronectiformes</taxon>
        <taxon>Pleuronectoidei</taxon>
        <taxon>Soleidae</taxon>
        <taxon>Solea</taxon>
    </lineage>
</organism>
<proteinExistence type="predicted"/>
<accession>A0AAV6R1U4</accession>
<protein>
    <submittedName>
        <fullName evidence="2">Uncharacterized protein</fullName>
    </submittedName>
</protein>
<evidence type="ECO:0000313" key="2">
    <source>
        <dbReference type="EMBL" id="KAG7499388.1"/>
    </source>
</evidence>
<dbReference type="EMBL" id="JAGKHQ010000014">
    <property type="protein sequence ID" value="KAG7499388.1"/>
    <property type="molecule type" value="Genomic_DNA"/>
</dbReference>
<comment type="caution">
    <text evidence="2">The sequence shown here is derived from an EMBL/GenBank/DDBJ whole genome shotgun (WGS) entry which is preliminary data.</text>
</comment>
<dbReference type="Proteomes" id="UP000693946">
    <property type="component" value="Linkage Group LG21"/>
</dbReference>
<dbReference type="AlphaFoldDB" id="A0AAV6R1U4"/>
<evidence type="ECO:0000313" key="3">
    <source>
        <dbReference type="Proteomes" id="UP000693946"/>
    </source>
</evidence>
<reference evidence="2 3" key="1">
    <citation type="journal article" date="2021" name="Sci. Rep.">
        <title>Chromosome anchoring in Senegalese sole (Solea senegalensis) reveals sex-associated markers and genome rearrangements in flatfish.</title>
        <authorList>
            <person name="Guerrero-Cozar I."/>
            <person name="Gomez-Garrido J."/>
            <person name="Berbel C."/>
            <person name="Martinez-Blanch J.F."/>
            <person name="Alioto T."/>
            <person name="Claros M.G."/>
            <person name="Gagnaire P.A."/>
            <person name="Manchado M."/>
        </authorList>
    </citation>
    <scope>NUCLEOTIDE SEQUENCE [LARGE SCALE GENOMIC DNA]</scope>
    <source>
        <strain evidence="2">Sse05_10M</strain>
    </source>
</reference>
<sequence>MDLRQRQSIHVIGFKSQSVLFLWHKLRPPPPSTTETGSRCDADVSSNQRRRDRVPKQQQELVSPCGSAHWDFVEK</sequence>
<evidence type="ECO:0000256" key="1">
    <source>
        <dbReference type="SAM" id="MobiDB-lite"/>
    </source>
</evidence>
<name>A0AAV6R1U4_SOLSE</name>